<dbReference type="RefSeq" id="WP_265677139.1">
    <property type="nucleotide sequence ID" value="NZ_JAKRRY010000042.1"/>
</dbReference>
<evidence type="ECO:0000313" key="3">
    <source>
        <dbReference type="Proteomes" id="UP001155587"/>
    </source>
</evidence>
<keyword evidence="1" id="KW-0472">Membrane</keyword>
<dbReference type="AlphaFoldDB" id="A0A9X3CSH0"/>
<proteinExistence type="predicted"/>
<dbReference type="EMBL" id="JAKRRY010000042">
    <property type="protein sequence ID" value="MCW8348610.1"/>
    <property type="molecule type" value="Genomic_DNA"/>
</dbReference>
<organism evidence="2 3">
    <name type="scientific">Vibrio qingdaonensis</name>
    <dbReference type="NCBI Taxonomy" id="2829491"/>
    <lineage>
        <taxon>Bacteria</taxon>
        <taxon>Pseudomonadati</taxon>
        <taxon>Pseudomonadota</taxon>
        <taxon>Gammaproteobacteria</taxon>
        <taxon>Vibrionales</taxon>
        <taxon>Vibrionaceae</taxon>
        <taxon>Vibrio</taxon>
    </lineage>
</organism>
<feature type="transmembrane region" description="Helical" evidence="1">
    <location>
        <begin position="5"/>
        <end position="25"/>
    </location>
</feature>
<protein>
    <recommendedName>
        <fullName evidence="4">SH3 domain-containing protein</fullName>
    </recommendedName>
</protein>
<keyword evidence="1" id="KW-0812">Transmembrane</keyword>
<dbReference type="Proteomes" id="UP001155587">
    <property type="component" value="Unassembled WGS sequence"/>
</dbReference>
<evidence type="ECO:0008006" key="4">
    <source>
        <dbReference type="Google" id="ProtNLM"/>
    </source>
</evidence>
<gene>
    <name evidence="2" type="ORF">MD535_21720</name>
</gene>
<keyword evidence="3" id="KW-1185">Reference proteome</keyword>
<evidence type="ECO:0000313" key="2">
    <source>
        <dbReference type="EMBL" id="MCW8348610.1"/>
    </source>
</evidence>
<keyword evidence="1" id="KW-1133">Transmembrane helix</keyword>
<name>A0A9X3CSH0_9VIBR</name>
<accession>A0A9X3CSH0</accession>
<evidence type="ECO:0000256" key="1">
    <source>
        <dbReference type="SAM" id="Phobius"/>
    </source>
</evidence>
<comment type="caution">
    <text evidence="2">The sequence shown here is derived from an EMBL/GenBank/DDBJ whole genome shotgun (WGS) entry which is preliminary data.</text>
</comment>
<sequence length="227" mass="25672">MKKKFWIAAIIILVIGFAGAIYWYGFLASDDEPIDSGALKHAVVSERKVIVPTPHEETQETTLDPAIDSPSHYFVSKAYVPIHAQPTEQALVDGTAYYGEKLRVMEHTAEWIRIAPIYQMEEGEEEVSQWVRISDLSREAVSLTGSKWQEILAGYLSQSDDYNLHQARFMDTSTALLESKQCRLYDFEQVGGWIKSMSHPDNVYFTYCGGLDVSNKIYLNTTTGVVF</sequence>
<reference evidence="2" key="1">
    <citation type="submission" date="2022-02" db="EMBL/GenBank/DDBJ databases">
        <title>Vibrio sp. nov, a new bacterium isolated from seawater.</title>
        <authorList>
            <person name="Yuan Y."/>
        </authorList>
    </citation>
    <scope>NUCLEOTIDE SEQUENCE</scope>
    <source>
        <strain evidence="2">ZSDZ65</strain>
    </source>
</reference>